<evidence type="ECO:0000256" key="4">
    <source>
        <dbReference type="ARBA" id="ARBA00022989"/>
    </source>
</evidence>
<evidence type="ECO:0000256" key="5">
    <source>
        <dbReference type="ARBA" id="ARBA00023136"/>
    </source>
</evidence>
<keyword evidence="5 6" id="KW-0472">Membrane</keyword>
<sequence>MAASARALIMGKTSSFWAGYCDQLRKRPILTKAATGVVGSLIGDGVAQYSSSRSVSRSSNGPMFSYDAARAARLCGYSAVIGSPIGHYWFQFLDKFIFPNAMGHPMTAVVKTLLDQVIMAPAGIGLFFCAMSMLEGNSLQEAWASTKQKFAPTLKANYLLWPAANLVNFAFVPPAQRILYCNVVYIFWASYLSAMASKKGSSEDEMLVEPAYLAQKEL</sequence>
<evidence type="ECO:0000256" key="6">
    <source>
        <dbReference type="RuleBase" id="RU363053"/>
    </source>
</evidence>
<reference evidence="7 8" key="1">
    <citation type="submission" date="2016-10" db="EMBL/GenBank/DDBJ databases">
        <authorList>
            <person name="Cai Z."/>
        </authorList>
    </citation>
    <scope>NUCLEOTIDE SEQUENCE [LARGE SCALE GENOMIC DNA]</scope>
</reference>
<dbReference type="PANTHER" id="PTHR11266">
    <property type="entry name" value="PEROXISOMAL MEMBRANE PROTEIN 2, PXMP2 MPV17"/>
    <property type="match status" value="1"/>
</dbReference>
<feature type="transmembrane region" description="Helical" evidence="6">
    <location>
        <begin position="113"/>
        <end position="134"/>
    </location>
</feature>
<feature type="transmembrane region" description="Helical" evidence="6">
    <location>
        <begin position="177"/>
        <end position="196"/>
    </location>
</feature>
<dbReference type="AlphaFoldDB" id="A0A383WPB9"/>
<protein>
    <submittedName>
        <fullName evidence="7">Uncharacterized protein</fullName>
    </submittedName>
</protein>
<gene>
    <name evidence="7" type="ORF">BQ4739_LOCUS19551</name>
</gene>
<evidence type="ECO:0000313" key="8">
    <source>
        <dbReference type="Proteomes" id="UP000256970"/>
    </source>
</evidence>
<evidence type="ECO:0000256" key="3">
    <source>
        <dbReference type="ARBA" id="ARBA00022692"/>
    </source>
</evidence>
<dbReference type="GO" id="GO:0016020">
    <property type="term" value="C:membrane"/>
    <property type="evidence" value="ECO:0007669"/>
    <property type="project" value="UniProtKB-SubCell"/>
</dbReference>
<organism evidence="7 8">
    <name type="scientific">Tetradesmus obliquus</name>
    <name type="common">Green alga</name>
    <name type="synonym">Acutodesmus obliquus</name>
    <dbReference type="NCBI Taxonomy" id="3088"/>
    <lineage>
        <taxon>Eukaryota</taxon>
        <taxon>Viridiplantae</taxon>
        <taxon>Chlorophyta</taxon>
        <taxon>core chlorophytes</taxon>
        <taxon>Chlorophyceae</taxon>
        <taxon>CS clade</taxon>
        <taxon>Sphaeropleales</taxon>
        <taxon>Scenedesmaceae</taxon>
        <taxon>Tetradesmus</taxon>
    </lineage>
</organism>
<dbReference type="Proteomes" id="UP000256970">
    <property type="component" value="Unassembled WGS sequence"/>
</dbReference>
<keyword evidence="8" id="KW-1185">Reference proteome</keyword>
<dbReference type="GO" id="GO:0005737">
    <property type="term" value="C:cytoplasm"/>
    <property type="evidence" value="ECO:0007669"/>
    <property type="project" value="TreeGrafter"/>
</dbReference>
<evidence type="ECO:0000256" key="1">
    <source>
        <dbReference type="ARBA" id="ARBA00004141"/>
    </source>
</evidence>
<comment type="subcellular location">
    <subcellularLocation>
        <location evidence="1">Membrane</location>
        <topology evidence="1">Multi-pass membrane protein</topology>
    </subcellularLocation>
</comment>
<feature type="transmembrane region" description="Helical" evidence="6">
    <location>
        <begin position="74"/>
        <end position="93"/>
    </location>
</feature>
<name>A0A383WPB9_TETOB</name>
<dbReference type="InterPro" id="IPR007248">
    <property type="entry name" value="Mpv17_PMP22"/>
</dbReference>
<dbReference type="PANTHER" id="PTHR11266:SF17">
    <property type="entry name" value="PROTEIN MPV17"/>
    <property type="match status" value="1"/>
</dbReference>
<dbReference type="STRING" id="3088.A0A383WPB9"/>
<evidence type="ECO:0000256" key="2">
    <source>
        <dbReference type="ARBA" id="ARBA00006824"/>
    </source>
</evidence>
<accession>A0A383WPB9</accession>
<keyword evidence="4 6" id="KW-1133">Transmembrane helix</keyword>
<evidence type="ECO:0000313" key="7">
    <source>
        <dbReference type="EMBL" id="SZX79271.1"/>
    </source>
</evidence>
<comment type="similarity">
    <text evidence="2 6">Belongs to the peroxisomal membrane protein PXMP2/4 family.</text>
</comment>
<dbReference type="Pfam" id="PF04117">
    <property type="entry name" value="Mpv17_PMP22"/>
    <property type="match status" value="1"/>
</dbReference>
<dbReference type="EMBL" id="FNXT01001361">
    <property type="protein sequence ID" value="SZX79271.1"/>
    <property type="molecule type" value="Genomic_DNA"/>
</dbReference>
<proteinExistence type="inferred from homology"/>
<keyword evidence="3 6" id="KW-0812">Transmembrane</keyword>